<dbReference type="GO" id="GO:0008168">
    <property type="term" value="F:methyltransferase activity"/>
    <property type="evidence" value="ECO:0007669"/>
    <property type="project" value="UniProtKB-KW"/>
</dbReference>
<keyword evidence="2" id="KW-0808">Transferase</keyword>
<proteinExistence type="inferred from homology"/>
<evidence type="ECO:0000313" key="3">
    <source>
        <dbReference type="Proteomes" id="UP000770015"/>
    </source>
</evidence>
<dbReference type="GO" id="GO:0032259">
    <property type="term" value="P:methylation"/>
    <property type="evidence" value="ECO:0007669"/>
    <property type="project" value="UniProtKB-KW"/>
</dbReference>
<protein>
    <submittedName>
        <fullName evidence="2">S-adenosyl-L-methionine-dependent methyltransferase</fullName>
    </submittedName>
</protein>
<reference evidence="2" key="1">
    <citation type="journal article" date="2021" name="Nat. Commun.">
        <title>Genetic determinants of endophytism in the Arabidopsis root mycobiome.</title>
        <authorList>
            <person name="Mesny F."/>
            <person name="Miyauchi S."/>
            <person name="Thiergart T."/>
            <person name="Pickel B."/>
            <person name="Atanasova L."/>
            <person name="Karlsson M."/>
            <person name="Huettel B."/>
            <person name="Barry K.W."/>
            <person name="Haridas S."/>
            <person name="Chen C."/>
            <person name="Bauer D."/>
            <person name="Andreopoulos W."/>
            <person name="Pangilinan J."/>
            <person name="LaButti K."/>
            <person name="Riley R."/>
            <person name="Lipzen A."/>
            <person name="Clum A."/>
            <person name="Drula E."/>
            <person name="Henrissat B."/>
            <person name="Kohler A."/>
            <person name="Grigoriev I.V."/>
            <person name="Martin F.M."/>
            <person name="Hacquard S."/>
        </authorList>
    </citation>
    <scope>NUCLEOTIDE SEQUENCE</scope>
    <source>
        <strain evidence="2">MPI-SDFR-AT-0117</strain>
    </source>
</reference>
<dbReference type="PANTHER" id="PTHR43591">
    <property type="entry name" value="METHYLTRANSFERASE"/>
    <property type="match status" value="1"/>
</dbReference>
<sequence>MALDKSSFSGITMVNEVEVDPDFDESLFRWNKGSSSASISIGSNVTNYEWKHGRRYHAYRSGSYNFPNDELEQDRLDMVHHVFYRLLGDRLYTAPIEPEGIRVLDIGTGTGLWPIHFGDTYPEAKVIVGNDLSPIQPDWTPPNVKFVVDDVELDWIEPEPFDLIHCRYMAGSIHDWPRLVSQMYDNLRPGGWVEFHESANTLYSDDGSLQPGNQIVRMMEGLMEACERIGRTMDPAPSIRGWVEEAGFVNVKQETHKLPVGSWPLDPRLKECGALMGANFSEGVEAFTAALFTDVLGWRPAEVMVLNAGVRAAARDKTVHPIFDMLVITAQKPLTADTSAAEAKL</sequence>
<dbReference type="PANTHER" id="PTHR43591:SF24">
    <property type="entry name" value="2-METHOXY-6-POLYPRENYL-1,4-BENZOQUINOL METHYLASE, MITOCHONDRIAL"/>
    <property type="match status" value="1"/>
</dbReference>
<gene>
    <name evidence="2" type="ORF">F5X68DRAFT_208162</name>
</gene>
<comment type="similarity">
    <text evidence="1">Belongs to the methyltransferase superfamily. LaeA methyltransferase family.</text>
</comment>
<dbReference type="InterPro" id="IPR029063">
    <property type="entry name" value="SAM-dependent_MTases_sf"/>
</dbReference>
<keyword evidence="3" id="KW-1185">Reference proteome</keyword>
<dbReference type="OrthoDB" id="2013972at2759"/>
<dbReference type="CDD" id="cd02440">
    <property type="entry name" value="AdoMet_MTases"/>
    <property type="match status" value="1"/>
</dbReference>
<dbReference type="AlphaFoldDB" id="A0A9P9A8C9"/>
<dbReference type="EMBL" id="JAGSXJ010000012">
    <property type="protein sequence ID" value="KAH6686886.1"/>
    <property type="molecule type" value="Genomic_DNA"/>
</dbReference>
<dbReference type="Pfam" id="PF13489">
    <property type="entry name" value="Methyltransf_23"/>
    <property type="match status" value="1"/>
</dbReference>
<name>A0A9P9A8C9_9PEZI</name>
<keyword evidence="2" id="KW-0489">Methyltransferase</keyword>
<comment type="caution">
    <text evidence="2">The sequence shown here is derived from an EMBL/GenBank/DDBJ whole genome shotgun (WGS) entry which is preliminary data.</text>
</comment>
<evidence type="ECO:0000256" key="1">
    <source>
        <dbReference type="ARBA" id="ARBA00038158"/>
    </source>
</evidence>
<accession>A0A9P9A8C9</accession>
<dbReference type="Proteomes" id="UP000770015">
    <property type="component" value="Unassembled WGS sequence"/>
</dbReference>
<organism evidence="2 3">
    <name type="scientific">Plectosphaerella plurivora</name>
    <dbReference type="NCBI Taxonomy" id="936078"/>
    <lineage>
        <taxon>Eukaryota</taxon>
        <taxon>Fungi</taxon>
        <taxon>Dikarya</taxon>
        <taxon>Ascomycota</taxon>
        <taxon>Pezizomycotina</taxon>
        <taxon>Sordariomycetes</taxon>
        <taxon>Hypocreomycetidae</taxon>
        <taxon>Glomerellales</taxon>
        <taxon>Plectosphaerellaceae</taxon>
        <taxon>Plectosphaerella</taxon>
    </lineage>
</organism>
<dbReference type="SUPFAM" id="SSF53335">
    <property type="entry name" value="S-adenosyl-L-methionine-dependent methyltransferases"/>
    <property type="match status" value="1"/>
</dbReference>
<evidence type="ECO:0000313" key="2">
    <source>
        <dbReference type="EMBL" id="KAH6686886.1"/>
    </source>
</evidence>
<dbReference type="Gene3D" id="3.40.50.150">
    <property type="entry name" value="Vaccinia Virus protein VP39"/>
    <property type="match status" value="1"/>
</dbReference>